<evidence type="ECO:0000313" key="4">
    <source>
        <dbReference type="EMBL" id="HJC67208.1"/>
    </source>
</evidence>
<feature type="region of interest" description="Disordered" evidence="1">
    <location>
        <begin position="279"/>
        <end position="305"/>
    </location>
</feature>
<proteinExistence type="predicted"/>
<reference evidence="4" key="2">
    <citation type="submission" date="2021-04" db="EMBL/GenBank/DDBJ databases">
        <authorList>
            <person name="Gilroy R."/>
        </authorList>
    </citation>
    <scope>NUCLEOTIDE SEQUENCE</scope>
    <source>
        <strain evidence="4">CHK198-12963</strain>
    </source>
</reference>
<sequence length="305" mass="33647">MANMENTTIWKQIQQGLRETERLIGRKEYNMAMIKARQTLEFMVRCMAEKACVVEGDLSDTIDQLYEGRWISRTTKDHYHNIRILGNKAVHEGDDTAYDANQAYQLLAQEVGAFADEYGSRGGGRQPQRRQPVRTSSARRASASRPSGGKKKRKKGPAAYYVLRILVPVLAVVLLILVIRTMLSGGEDNPQTTTAAVTEAQTSEEPSTQAQPDVTETAAEAGTYVVTGDGVNVRSEPSTQGSVLVQLSQGAVVEYVRRYNNDWTVINYDGQEAYISSQYISRQDGTGGEGQETAAPEEGQDQSQE</sequence>
<feature type="transmembrane region" description="Helical" evidence="2">
    <location>
        <begin position="161"/>
        <end position="183"/>
    </location>
</feature>
<dbReference type="Pfam" id="PF13643">
    <property type="entry name" value="DUF4145"/>
    <property type="match status" value="1"/>
</dbReference>
<feature type="compositionally biased region" description="Low complexity" evidence="1">
    <location>
        <begin position="136"/>
        <end position="147"/>
    </location>
</feature>
<evidence type="ECO:0000259" key="3">
    <source>
        <dbReference type="PROSITE" id="PS51781"/>
    </source>
</evidence>
<accession>A0A9D2PVX0</accession>
<dbReference type="InterPro" id="IPR052354">
    <property type="entry name" value="Cell_Wall_Dynamics_Protein"/>
</dbReference>
<keyword evidence="2" id="KW-0472">Membrane</keyword>
<gene>
    <name evidence="4" type="ORF">H9931_10915</name>
</gene>
<evidence type="ECO:0000313" key="5">
    <source>
        <dbReference type="Proteomes" id="UP000823863"/>
    </source>
</evidence>
<comment type="caution">
    <text evidence="4">The sequence shown here is derived from an EMBL/GenBank/DDBJ whole genome shotgun (WGS) entry which is preliminary data.</text>
</comment>
<reference evidence="4" key="1">
    <citation type="journal article" date="2021" name="PeerJ">
        <title>Extensive microbial diversity within the chicken gut microbiome revealed by metagenomics and culture.</title>
        <authorList>
            <person name="Gilroy R."/>
            <person name="Ravi A."/>
            <person name="Getino M."/>
            <person name="Pursley I."/>
            <person name="Horton D.L."/>
            <person name="Alikhan N.F."/>
            <person name="Baker D."/>
            <person name="Gharbi K."/>
            <person name="Hall N."/>
            <person name="Watson M."/>
            <person name="Adriaenssens E.M."/>
            <person name="Foster-Nyarko E."/>
            <person name="Jarju S."/>
            <person name="Secka A."/>
            <person name="Antonio M."/>
            <person name="Oren A."/>
            <person name="Chaudhuri R.R."/>
            <person name="La Ragione R."/>
            <person name="Hildebrand F."/>
            <person name="Pallen M.J."/>
        </authorList>
    </citation>
    <scope>NUCLEOTIDE SEQUENCE</scope>
    <source>
        <strain evidence="4">CHK198-12963</strain>
    </source>
</reference>
<evidence type="ECO:0000256" key="2">
    <source>
        <dbReference type="SAM" id="Phobius"/>
    </source>
</evidence>
<dbReference type="Pfam" id="PF08239">
    <property type="entry name" value="SH3_3"/>
    <property type="match status" value="1"/>
</dbReference>
<dbReference type="AlphaFoldDB" id="A0A9D2PVX0"/>
<dbReference type="PANTHER" id="PTHR34408">
    <property type="entry name" value="FAMILY PROTEIN, PUTATIVE-RELATED"/>
    <property type="match status" value="1"/>
</dbReference>
<feature type="region of interest" description="Disordered" evidence="1">
    <location>
        <begin position="117"/>
        <end position="154"/>
    </location>
</feature>
<keyword evidence="2" id="KW-0812">Transmembrane</keyword>
<feature type="domain" description="SH3b" evidence="3">
    <location>
        <begin position="221"/>
        <end position="284"/>
    </location>
</feature>
<evidence type="ECO:0000256" key="1">
    <source>
        <dbReference type="SAM" id="MobiDB-lite"/>
    </source>
</evidence>
<dbReference type="Gene3D" id="2.30.30.40">
    <property type="entry name" value="SH3 Domains"/>
    <property type="match status" value="1"/>
</dbReference>
<organism evidence="4 5">
    <name type="scientific">Candidatus Enterocloster excrementigallinarum</name>
    <dbReference type="NCBI Taxonomy" id="2838558"/>
    <lineage>
        <taxon>Bacteria</taxon>
        <taxon>Bacillati</taxon>
        <taxon>Bacillota</taxon>
        <taxon>Clostridia</taxon>
        <taxon>Lachnospirales</taxon>
        <taxon>Lachnospiraceae</taxon>
        <taxon>Enterocloster</taxon>
    </lineage>
</organism>
<dbReference type="Proteomes" id="UP000823863">
    <property type="component" value="Unassembled WGS sequence"/>
</dbReference>
<dbReference type="InterPro" id="IPR003646">
    <property type="entry name" value="SH3-like_bac-type"/>
</dbReference>
<name>A0A9D2PVX0_9FIRM</name>
<dbReference type="InterPro" id="IPR025285">
    <property type="entry name" value="DUF4145"/>
</dbReference>
<dbReference type="PROSITE" id="PS51781">
    <property type="entry name" value="SH3B"/>
    <property type="match status" value="1"/>
</dbReference>
<dbReference type="EMBL" id="DWWB01000060">
    <property type="protein sequence ID" value="HJC67208.1"/>
    <property type="molecule type" value="Genomic_DNA"/>
</dbReference>
<protein>
    <submittedName>
        <fullName evidence="4">DUF4145 domain-containing protein</fullName>
    </submittedName>
</protein>
<dbReference type="SMART" id="SM00287">
    <property type="entry name" value="SH3b"/>
    <property type="match status" value="1"/>
</dbReference>
<keyword evidence="2" id="KW-1133">Transmembrane helix</keyword>
<dbReference type="PANTHER" id="PTHR34408:SF2">
    <property type="entry name" value="CELL WALL-BINDING PROTEIN YWSB"/>
    <property type="match status" value="1"/>
</dbReference>